<dbReference type="EMBL" id="JAHRIN010010941">
    <property type="protein sequence ID" value="MEQ2195380.1"/>
    <property type="molecule type" value="Genomic_DNA"/>
</dbReference>
<protein>
    <submittedName>
        <fullName evidence="1">Uncharacterized protein</fullName>
    </submittedName>
</protein>
<proteinExistence type="predicted"/>
<evidence type="ECO:0000313" key="2">
    <source>
        <dbReference type="Proteomes" id="UP001434883"/>
    </source>
</evidence>
<accession>A0ABV0QHW2</accession>
<gene>
    <name evidence="1" type="ORF">XENOCAPTIV_011960</name>
</gene>
<dbReference type="Proteomes" id="UP001434883">
    <property type="component" value="Unassembled WGS sequence"/>
</dbReference>
<evidence type="ECO:0000313" key="1">
    <source>
        <dbReference type="EMBL" id="MEQ2195380.1"/>
    </source>
</evidence>
<keyword evidence="2" id="KW-1185">Reference proteome</keyword>
<organism evidence="1 2">
    <name type="scientific">Xenoophorus captivus</name>
    <dbReference type="NCBI Taxonomy" id="1517983"/>
    <lineage>
        <taxon>Eukaryota</taxon>
        <taxon>Metazoa</taxon>
        <taxon>Chordata</taxon>
        <taxon>Craniata</taxon>
        <taxon>Vertebrata</taxon>
        <taxon>Euteleostomi</taxon>
        <taxon>Actinopterygii</taxon>
        <taxon>Neopterygii</taxon>
        <taxon>Teleostei</taxon>
        <taxon>Neoteleostei</taxon>
        <taxon>Acanthomorphata</taxon>
        <taxon>Ovalentaria</taxon>
        <taxon>Atherinomorphae</taxon>
        <taxon>Cyprinodontiformes</taxon>
        <taxon>Goodeidae</taxon>
        <taxon>Xenoophorus</taxon>
    </lineage>
</organism>
<reference evidence="1 2" key="1">
    <citation type="submission" date="2021-06" db="EMBL/GenBank/DDBJ databases">
        <authorList>
            <person name="Palmer J.M."/>
        </authorList>
    </citation>
    <scope>NUCLEOTIDE SEQUENCE [LARGE SCALE GENOMIC DNA]</scope>
    <source>
        <strain evidence="1 2">XC_2019</strain>
        <tissue evidence="1">Muscle</tissue>
    </source>
</reference>
<name>A0ABV0QHW2_9TELE</name>
<sequence length="84" mass="9240">MCWRLQPVSSRLSSGSGRYGSSLEWLLLRCLGLDDTQQEGSELIYESLVLLLQHGHAVFKASDVLLLLSPTFPRSFPGSNSSNS</sequence>
<comment type="caution">
    <text evidence="1">The sequence shown here is derived from an EMBL/GenBank/DDBJ whole genome shotgun (WGS) entry which is preliminary data.</text>
</comment>